<reference evidence="2" key="2">
    <citation type="submission" date="2013-05" db="EMBL/GenBank/DDBJ databases">
        <authorList>
            <person name="Carter J.-M."/>
            <person name="Baker S.C."/>
            <person name="Pink R."/>
            <person name="Carter D.R.F."/>
            <person name="Collins A."/>
            <person name="Tomlin J."/>
            <person name="Gibbs M."/>
            <person name="Breuker C.J."/>
        </authorList>
    </citation>
    <scope>NUCLEOTIDE SEQUENCE</scope>
    <source>
        <tissue evidence="2">Ovary</tissue>
    </source>
</reference>
<keyword evidence="1" id="KW-0472">Membrane</keyword>
<protein>
    <submittedName>
        <fullName evidence="2">Uncharacterized protein</fullName>
    </submittedName>
</protein>
<keyword evidence="1" id="KW-1133">Transmembrane helix</keyword>
<proteinExistence type="predicted"/>
<reference evidence="2" key="1">
    <citation type="journal article" date="2013" name="BMC Genomics">
        <title>Unscrambling butterfly oogenesis.</title>
        <authorList>
            <person name="Carter J.M."/>
            <person name="Baker S.C."/>
            <person name="Pink R."/>
            <person name="Carter D.R."/>
            <person name="Collins A."/>
            <person name="Tomlin J."/>
            <person name="Gibbs M."/>
            <person name="Breuker C.J."/>
        </authorList>
    </citation>
    <scope>NUCLEOTIDE SEQUENCE</scope>
    <source>
        <tissue evidence="2">Ovary</tissue>
    </source>
</reference>
<feature type="transmembrane region" description="Helical" evidence="1">
    <location>
        <begin position="7"/>
        <end position="29"/>
    </location>
</feature>
<sequence length="69" mass="8068">MYSKTRLIRLGFWSIPMFFGGALTTVPFVTKLPFQFRNSLCLTPHYESLIMRLGRKLRATRRAIKLCSE</sequence>
<dbReference type="EMBL" id="GAIX01012205">
    <property type="protein sequence ID" value="JAA80355.1"/>
    <property type="molecule type" value="Transcribed_RNA"/>
</dbReference>
<keyword evidence="1" id="KW-0812">Transmembrane</keyword>
<organism evidence="2">
    <name type="scientific">Pararge aegeria</name>
    <name type="common">speckled wood butterfly</name>
    <dbReference type="NCBI Taxonomy" id="116150"/>
    <lineage>
        <taxon>Eukaryota</taxon>
        <taxon>Metazoa</taxon>
        <taxon>Ecdysozoa</taxon>
        <taxon>Arthropoda</taxon>
        <taxon>Hexapoda</taxon>
        <taxon>Insecta</taxon>
        <taxon>Pterygota</taxon>
        <taxon>Neoptera</taxon>
        <taxon>Endopterygota</taxon>
        <taxon>Lepidoptera</taxon>
        <taxon>Glossata</taxon>
        <taxon>Ditrysia</taxon>
        <taxon>Papilionoidea</taxon>
        <taxon>Nymphalidae</taxon>
        <taxon>Satyrinae</taxon>
        <taxon>Satyrini</taxon>
        <taxon>Parargina</taxon>
        <taxon>Pararge</taxon>
    </lineage>
</organism>
<name>S4P241_9NEOP</name>
<accession>S4P241</accession>
<evidence type="ECO:0000256" key="1">
    <source>
        <dbReference type="SAM" id="Phobius"/>
    </source>
</evidence>
<evidence type="ECO:0000313" key="2">
    <source>
        <dbReference type="EMBL" id="JAA80355.1"/>
    </source>
</evidence>
<dbReference type="AlphaFoldDB" id="S4P241"/>